<proteinExistence type="inferred from homology"/>
<dbReference type="EMBL" id="JBHUKU010000007">
    <property type="protein sequence ID" value="MFD2459781.1"/>
    <property type="molecule type" value="Genomic_DNA"/>
</dbReference>
<dbReference type="NCBIfam" id="TIGR02962">
    <property type="entry name" value="hdxy_isourate"/>
    <property type="match status" value="1"/>
</dbReference>
<evidence type="ECO:0000256" key="5">
    <source>
        <dbReference type="ARBA" id="ARBA00022631"/>
    </source>
</evidence>
<keyword evidence="5 7" id="KW-0659">Purine metabolism</keyword>
<dbReference type="PANTHER" id="PTHR10395:SF7">
    <property type="entry name" value="5-HYDROXYISOURATE HYDROLASE"/>
    <property type="match status" value="1"/>
</dbReference>
<dbReference type="GO" id="GO:0033971">
    <property type="term" value="F:hydroxyisourate hydrolase activity"/>
    <property type="evidence" value="ECO:0007669"/>
    <property type="project" value="UniProtKB-EC"/>
</dbReference>
<evidence type="ECO:0000259" key="8">
    <source>
        <dbReference type="SMART" id="SM00095"/>
    </source>
</evidence>
<protein>
    <recommendedName>
        <fullName evidence="7">5-hydroxyisourate hydrolase</fullName>
        <shortName evidence="7">HIU hydrolase</shortName>
        <shortName evidence="7">HIUHase</shortName>
        <ecNumber evidence="7">3.5.2.17</ecNumber>
    </recommendedName>
</protein>
<dbReference type="Proteomes" id="UP001597419">
    <property type="component" value="Unassembled WGS sequence"/>
</dbReference>
<name>A0ABW5GE40_9PSEU</name>
<dbReference type="EC" id="3.5.2.17" evidence="7"/>
<dbReference type="PROSITE" id="PS00768">
    <property type="entry name" value="TRANSTHYRETIN_1"/>
    <property type="match status" value="1"/>
</dbReference>
<dbReference type="InterPro" id="IPR036817">
    <property type="entry name" value="Transthyretin/HIU_hydrolase_sf"/>
</dbReference>
<comment type="caution">
    <text evidence="9">The sequence shown here is derived from an EMBL/GenBank/DDBJ whole genome shotgun (WGS) entry which is preliminary data.</text>
</comment>
<dbReference type="InterPro" id="IPR023416">
    <property type="entry name" value="Transthyretin/HIU_hydrolase_d"/>
</dbReference>
<dbReference type="CDD" id="cd05822">
    <property type="entry name" value="TLP_HIUase"/>
    <property type="match status" value="1"/>
</dbReference>
<evidence type="ECO:0000256" key="1">
    <source>
        <dbReference type="ARBA" id="ARBA00001043"/>
    </source>
</evidence>
<dbReference type="SMART" id="SM00095">
    <property type="entry name" value="TR_THY"/>
    <property type="match status" value="1"/>
</dbReference>
<comment type="similarity">
    <text evidence="3 7">Belongs to the transthyretin family. 5-hydroxyisourate hydrolase subfamily.</text>
</comment>
<dbReference type="Gene3D" id="2.60.40.180">
    <property type="entry name" value="Transthyretin/hydroxyisourate hydrolase domain"/>
    <property type="match status" value="1"/>
</dbReference>
<reference evidence="10" key="1">
    <citation type="journal article" date="2019" name="Int. J. Syst. Evol. Microbiol.">
        <title>The Global Catalogue of Microorganisms (GCM) 10K type strain sequencing project: providing services to taxonomists for standard genome sequencing and annotation.</title>
        <authorList>
            <consortium name="The Broad Institute Genomics Platform"/>
            <consortium name="The Broad Institute Genome Sequencing Center for Infectious Disease"/>
            <person name="Wu L."/>
            <person name="Ma J."/>
        </authorList>
    </citation>
    <scope>NUCLEOTIDE SEQUENCE [LARGE SCALE GENOMIC DNA]</scope>
    <source>
        <strain evidence="10">CGMCC 4.7643</strain>
    </source>
</reference>
<dbReference type="SUPFAM" id="SSF49472">
    <property type="entry name" value="Transthyretin (synonym: prealbumin)"/>
    <property type="match status" value="1"/>
</dbReference>
<organism evidence="9 10">
    <name type="scientific">Amycolatopsis samaneae</name>
    <dbReference type="NCBI Taxonomy" id="664691"/>
    <lineage>
        <taxon>Bacteria</taxon>
        <taxon>Bacillati</taxon>
        <taxon>Actinomycetota</taxon>
        <taxon>Actinomycetes</taxon>
        <taxon>Pseudonocardiales</taxon>
        <taxon>Pseudonocardiaceae</taxon>
        <taxon>Amycolatopsis</taxon>
    </lineage>
</organism>
<dbReference type="PANTHER" id="PTHR10395">
    <property type="entry name" value="URICASE AND TRANSTHYRETIN-RELATED"/>
    <property type="match status" value="1"/>
</dbReference>
<evidence type="ECO:0000256" key="3">
    <source>
        <dbReference type="ARBA" id="ARBA00009850"/>
    </source>
</evidence>
<dbReference type="RefSeq" id="WP_378214230.1">
    <property type="nucleotide sequence ID" value="NZ_BAABHG010000014.1"/>
</dbReference>
<dbReference type="InterPro" id="IPR014306">
    <property type="entry name" value="Hydroxyisourate_hydrolase"/>
</dbReference>
<evidence type="ECO:0000256" key="4">
    <source>
        <dbReference type="ARBA" id="ARBA00011881"/>
    </source>
</evidence>
<gene>
    <name evidence="9" type="primary">uraH</name>
    <name evidence="9" type="ORF">ACFSYJ_14290</name>
</gene>
<evidence type="ECO:0000256" key="7">
    <source>
        <dbReference type="RuleBase" id="RU361270"/>
    </source>
</evidence>
<dbReference type="InterPro" id="IPR023418">
    <property type="entry name" value="Thyroxine_BS"/>
</dbReference>
<keyword evidence="10" id="KW-1185">Reference proteome</keyword>
<feature type="domain" description="Transthyretin/hydroxyisourate hydrolase" evidence="8">
    <location>
        <begin position="1"/>
        <end position="101"/>
    </location>
</feature>
<evidence type="ECO:0000313" key="9">
    <source>
        <dbReference type="EMBL" id="MFD2459781.1"/>
    </source>
</evidence>
<sequence>MSTHVLDAAKGRPAVGVAVRLERADGPEWTLLAEDRTNADGRITGWSPGPGTHRLVFDTGAYLGQDAFYPEVTVTFRIGDEGEHYHVPLLLSPFAYSTYRGS</sequence>
<dbReference type="Pfam" id="PF00576">
    <property type="entry name" value="Transthyretin"/>
    <property type="match status" value="1"/>
</dbReference>
<comment type="function">
    <text evidence="2">Catalyzes the hydrolysis of 5-hydroxyisourate (HIU) to 2-oxo-4-hydroxy-4-carboxy-5-ureidoimidazoline (OHCU).</text>
</comment>
<accession>A0ABW5GE40</accession>
<evidence type="ECO:0000256" key="6">
    <source>
        <dbReference type="ARBA" id="ARBA00022801"/>
    </source>
</evidence>
<evidence type="ECO:0000256" key="2">
    <source>
        <dbReference type="ARBA" id="ARBA00002704"/>
    </source>
</evidence>
<keyword evidence="6 7" id="KW-0378">Hydrolase</keyword>
<evidence type="ECO:0000313" key="10">
    <source>
        <dbReference type="Proteomes" id="UP001597419"/>
    </source>
</evidence>
<comment type="subunit">
    <text evidence="4 7">Homotetramer.</text>
</comment>
<comment type="catalytic activity">
    <reaction evidence="1 7">
        <text>5-hydroxyisourate + H2O = 5-hydroxy-2-oxo-4-ureido-2,5-dihydro-1H-imidazole-5-carboxylate + H(+)</text>
        <dbReference type="Rhea" id="RHEA:23736"/>
        <dbReference type="ChEBI" id="CHEBI:15377"/>
        <dbReference type="ChEBI" id="CHEBI:15378"/>
        <dbReference type="ChEBI" id="CHEBI:18072"/>
        <dbReference type="ChEBI" id="CHEBI:58639"/>
        <dbReference type="EC" id="3.5.2.17"/>
    </reaction>
</comment>